<evidence type="ECO:0000256" key="1">
    <source>
        <dbReference type="ARBA" id="ARBA00004370"/>
    </source>
</evidence>
<evidence type="ECO:0000256" key="5">
    <source>
        <dbReference type="ARBA" id="ARBA00022737"/>
    </source>
</evidence>
<dbReference type="SUPFAM" id="SSF52058">
    <property type="entry name" value="L domain-like"/>
    <property type="match status" value="1"/>
</dbReference>
<dbReference type="PROSITE" id="PS00107">
    <property type="entry name" value="PROTEIN_KINASE_ATP"/>
    <property type="match status" value="1"/>
</dbReference>
<protein>
    <recommendedName>
        <fullName evidence="13">Protein kinase domain-containing protein</fullName>
    </recommendedName>
</protein>
<evidence type="ECO:0000259" key="13">
    <source>
        <dbReference type="PROSITE" id="PS50011"/>
    </source>
</evidence>
<name>A0ABP0TK34_9BRYO</name>
<keyword evidence="2" id="KW-0433">Leucine-rich repeat</keyword>
<dbReference type="InterPro" id="IPR011009">
    <property type="entry name" value="Kinase-like_dom_sf"/>
</dbReference>
<feature type="transmembrane region" description="Helical" evidence="12">
    <location>
        <begin position="507"/>
        <end position="531"/>
    </location>
</feature>
<dbReference type="Proteomes" id="UP001497512">
    <property type="component" value="Chromosome 12"/>
</dbReference>
<dbReference type="Pfam" id="PF00069">
    <property type="entry name" value="Pkinase"/>
    <property type="match status" value="1"/>
</dbReference>
<dbReference type="Gene3D" id="1.10.510.10">
    <property type="entry name" value="Transferase(Phosphotransferase) domain 1"/>
    <property type="match status" value="1"/>
</dbReference>
<comment type="subcellular location">
    <subcellularLocation>
        <location evidence="1">Membrane</location>
    </subcellularLocation>
</comment>
<feature type="domain" description="Protein kinase" evidence="13">
    <location>
        <begin position="566"/>
        <end position="856"/>
    </location>
</feature>
<accession>A0ABP0TK34</accession>
<evidence type="ECO:0000256" key="4">
    <source>
        <dbReference type="ARBA" id="ARBA00022692"/>
    </source>
</evidence>
<evidence type="ECO:0000256" key="2">
    <source>
        <dbReference type="ARBA" id="ARBA00022614"/>
    </source>
</evidence>
<dbReference type="Gene3D" id="3.30.200.20">
    <property type="entry name" value="Phosphorylase Kinase, domain 1"/>
    <property type="match status" value="1"/>
</dbReference>
<evidence type="ECO:0000313" key="14">
    <source>
        <dbReference type="EMBL" id="CAK9198321.1"/>
    </source>
</evidence>
<dbReference type="InterPro" id="IPR001611">
    <property type="entry name" value="Leu-rich_rpt"/>
</dbReference>
<dbReference type="PROSITE" id="PS51450">
    <property type="entry name" value="LRR"/>
    <property type="match status" value="1"/>
</dbReference>
<evidence type="ECO:0000256" key="6">
    <source>
        <dbReference type="ARBA" id="ARBA00022741"/>
    </source>
</evidence>
<dbReference type="CDD" id="cd14066">
    <property type="entry name" value="STKc_IRAK"/>
    <property type="match status" value="1"/>
</dbReference>
<dbReference type="Pfam" id="PF00560">
    <property type="entry name" value="LRR_1"/>
    <property type="match status" value="3"/>
</dbReference>
<dbReference type="InterPro" id="IPR051824">
    <property type="entry name" value="LRR_Rcpt-Like_S/T_Kinase"/>
</dbReference>
<keyword evidence="7" id="KW-0418">Kinase</keyword>
<keyword evidence="8 11" id="KW-0067">ATP-binding</keyword>
<keyword evidence="4 12" id="KW-0812">Transmembrane</keyword>
<dbReference type="SMART" id="SM00220">
    <property type="entry name" value="S_TKc"/>
    <property type="match status" value="1"/>
</dbReference>
<gene>
    <name evidence="14" type="ORF">CSSPTR1EN2_LOCUS4378</name>
</gene>
<keyword evidence="15" id="KW-1185">Reference proteome</keyword>
<feature type="binding site" evidence="11">
    <location>
        <position position="594"/>
    </location>
    <ligand>
        <name>ATP</name>
        <dbReference type="ChEBI" id="CHEBI:30616"/>
    </ligand>
</feature>
<reference evidence="14" key="1">
    <citation type="submission" date="2024-02" db="EMBL/GenBank/DDBJ databases">
        <authorList>
            <consortium name="ELIXIR-Norway"/>
            <consortium name="Elixir Norway"/>
        </authorList>
    </citation>
    <scope>NUCLEOTIDE SEQUENCE</scope>
</reference>
<dbReference type="EMBL" id="OZ019904">
    <property type="protein sequence ID" value="CAK9198321.1"/>
    <property type="molecule type" value="Genomic_DNA"/>
</dbReference>
<proteinExistence type="predicted"/>
<dbReference type="PANTHER" id="PTHR48006:SF34">
    <property type="entry name" value="OS08G0203700 PROTEIN"/>
    <property type="match status" value="1"/>
</dbReference>
<sequence length="874" mass="96751">MALCSMFHSIVCTMKLLVMLLTFQHLLLLGVLSFYDGTVSGSTTLRPCGVNMAQLDSQEMDALTSLYAAWSNTPNILTQLHGWTPNIPPNNSCYSPCHDGWYGVLCDSLGLNVIGLELIDRNLQGPLDPAIGDLSNLVILTISNNPGLVGPLPATIGKLQNLVSLDLQHNSLNETIPDLSGLTSLNEVRLNGNALTGQLTDAFQKLGSNTTMNTITTELQTLDLSSNRLVGVFNISTIGESFLFIQRLNLSRNQLNGTLDFRQFSSTIGVSVPILDLSFNNFSGDLLTINNSNTNLASFGVLLLNNNQLTGDFPDLTLATNLITLNLSFNKLSGSLPPSVWAIPSISVLDLSENNFSNNLPNLPVVNGSIFICPTSLTNLNLAGNSLNGSFPSELLNCSTKLQVINCDRNAFSGALNMNVNTSALSGELSMVNNDISELIPSWESGINSPVLLGGNPICKAISNGCPNNEFIVYDNPSQNEFYPQLNCRYNSSQPFITRVIHGSRKAVWILSTTLPFSFAIICGFILWKYYMQTLVLRKTKKEIAKLEVQPILYTYNELRAITNNFNDDNELGKGSFGVVYKGTFPDGRHVAVKRMRNSPKGFAEFLNEVKAITGISHKNLVKLKGYCVRDEKVILVYEYVENKDLHEALFQHTEQTKNALISKWSTRFKICVGIAQGLTYLHEEVTPRIIHRDIKLKNILLDKKWNPKIADFGTVQLFPDDIINLSISKSMVPGTRGYMAPEINKTSCHHINEKVDVYSFGIVVLEIISGRQREDFSRRFQPEEKHLRDWAFSLEKDNKLWDLVDKTLEKANNLEQHQMQSVTKVALLCLQPNPESRPSMSNVLEMLLAEKIPSVPQTGETVVPIGIEIGSTI</sequence>
<dbReference type="PROSITE" id="PS00108">
    <property type="entry name" value="PROTEIN_KINASE_ST"/>
    <property type="match status" value="1"/>
</dbReference>
<evidence type="ECO:0000256" key="7">
    <source>
        <dbReference type="ARBA" id="ARBA00022777"/>
    </source>
</evidence>
<dbReference type="InterPro" id="IPR032675">
    <property type="entry name" value="LRR_dom_sf"/>
</dbReference>
<evidence type="ECO:0000256" key="9">
    <source>
        <dbReference type="ARBA" id="ARBA00022989"/>
    </source>
</evidence>
<evidence type="ECO:0000256" key="11">
    <source>
        <dbReference type="PROSITE-ProRule" id="PRU10141"/>
    </source>
</evidence>
<keyword evidence="6 11" id="KW-0547">Nucleotide-binding</keyword>
<dbReference type="PROSITE" id="PS50011">
    <property type="entry name" value="PROTEIN_KINASE_DOM"/>
    <property type="match status" value="1"/>
</dbReference>
<evidence type="ECO:0000256" key="3">
    <source>
        <dbReference type="ARBA" id="ARBA00022679"/>
    </source>
</evidence>
<dbReference type="PANTHER" id="PTHR48006">
    <property type="entry name" value="LEUCINE-RICH REPEAT-CONTAINING PROTEIN DDB_G0281931-RELATED"/>
    <property type="match status" value="1"/>
</dbReference>
<keyword evidence="5" id="KW-0677">Repeat</keyword>
<evidence type="ECO:0000313" key="15">
    <source>
        <dbReference type="Proteomes" id="UP001497512"/>
    </source>
</evidence>
<evidence type="ECO:0000256" key="10">
    <source>
        <dbReference type="ARBA" id="ARBA00023136"/>
    </source>
</evidence>
<keyword evidence="10 12" id="KW-0472">Membrane</keyword>
<dbReference type="InterPro" id="IPR008271">
    <property type="entry name" value="Ser/Thr_kinase_AS"/>
</dbReference>
<dbReference type="SUPFAM" id="SSF56112">
    <property type="entry name" value="Protein kinase-like (PK-like)"/>
    <property type="match status" value="1"/>
</dbReference>
<dbReference type="InterPro" id="IPR000719">
    <property type="entry name" value="Prot_kinase_dom"/>
</dbReference>
<dbReference type="Gene3D" id="3.80.10.10">
    <property type="entry name" value="Ribonuclease Inhibitor"/>
    <property type="match status" value="3"/>
</dbReference>
<keyword evidence="9 12" id="KW-1133">Transmembrane helix</keyword>
<keyword evidence="3" id="KW-0808">Transferase</keyword>
<evidence type="ECO:0000256" key="12">
    <source>
        <dbReference type="SAM" id="Phobius"/>
    </source>
</evidence>
<organism evidence="14 15">
    <name type="scientific">Sphagnum troendelagicum</name>
    <dbReference type="NCBI Taxonomy" id="128251"/>
    <lineage>
        <taxon>Eukaryota</taxon>
        <taxon>Viridiplantae</taxon>
        <taxon>Streptophyta</taxon>
        <taxon>Embryophyta</taxon>
        <taxon>Bryophyta</taxon>
        <taxon>Sphagnophytina</taxon>
        <taxon>Sphagnopsida</taxon>
        <taxon>Sphagnales</taxon>
        <taxon>Sphagnaceae</taxon>
        <taxon>Sphagnum</taxon>
    </lineage>
</organism>
<evidence type="ECO:0000256" key="8">
    <source>
        <dbReference type="ARBA" id="ARBA00022840"/>
    </source>
</evidence>
<dbReference type="InterPro" id="IPR017441">
    <property type="entry name" value="Protein_kinase_ATP_BS"/>
</dbReference>